<keyword evidence="7 13" id="KW-0547">Nucleotide-binding</keyword>
<evidence type="ECO:0000256" key="12">
    <source>
        <dbReference type="ARBA" id="ARBA00048573"/>
    </source>
</evidence>
<dbReference type="NCBIfam" id="TIGR00499">
    <property type="entry name" value="lysS_bact"/>
    <property type="match status" value="1"/>
</dbReference>
<dbReference type="InterPro" id="IPR045864">
    <property type="entry name" value="aa-tRNA-synth_II/BPL/LPL"/>
</dbReference>
<dbReference type="InterPro" id="IPR012340">
    <property type="entry name" value="NA-bd_OB-fold"/>
</dbReference>
<keyword evidence="4 13" id="KW-0963">Cytoplasm</keyword>
<evidence type="ECO:0000256" key="2">
    <source>
        <dbReference type="ARBA" id="ARBA00008226"/>
    </source>
</evidence>
<evidence type="ECO:0000256" key="10">
    <source>
        <dbReference type="ARBA" id="ARBA00022917"/>
    </source>
</evidence>
<feature type="domain" description="Aminoacyl-transfer RNA synthetases class-II family profile" evidence="15">
    <location>
        <begin position="204"/>
        <end position="519"/>
    </location>
</feature>
<dbReference type="PANTHER" id="PTHR42918:SF15">
    <property type="entry name" value="LYSINE--TRNA LIGASE, CHLOROPLASTIC_MITOCHONDRIAL"/>
    <property type="match status" value="1"/>
</dbReference>
<dbReference type="CDD" id="cd04322">
    <property type="entry name" value="LysRS_N"/>
    <property type="match status" value="1"/>
</dbReference>
<comment type="similarity">
    <text evidence="2 13">Belongs to the class-II aminoacyl-tRNA synthetase family.</text>
</comment>
<keyword evidence="9 13" id="KW-0460">Magnesium</keyword>
<dbReference type="InterPro" id="IPR004364">
    <property type="entry name" value="Aa-tRNA-synt_II"/>
</dbReference>
<dbReference type="STRING" id="1608583.BN1356_02263"/>
<dbReference type="CDD" id="cd00775">
    <property type="entry name" value="LysRS_core"/>
    <property type="match status" value="1"/>
</dbReference>
<evidence type="ECO:0000256" key="7">
    <source>
        <dbReference type="ARBA" id="ARBA00022741"/>
    </source>
</evidence>
<protein>
    <recommendedName>
        <fullName evidence="13">Lysine--tRNA ligase</fullName>
        <ecNumber evidence="13">6.1.1.6</ecNumber>
    </recommendedName>
    <alternativeName>
        <fullName evidence="13">Lysyl-tRNA synthetase</fullName>
        <shortName evidence="13">LysRS</shortName>
    </alternativeName>
</protein>
<dbReference type="FunFam" id="3.30.930.10:FF:000001">
    <property type="entry name" value="Lysine--tRNA ligase"/>
    <property type="match status" value="1"/>
</dbReference>
<feature type="binding site" evidence="13">
    <location>
        <position position="442"/>
    </location>
    <ligand>
        <name>Mg(2+)</name>
        <dbReference type="ChEBI" id="CHEBI:18420"/>
        <label>1</label>
    </ligand>
</feature>
<dbReference type="Pfam" id="PF00152">
    <property type="entry name" value="tRNA-synt_2"/>
    <property type="match status" value="1"/>
</dbReference>
<dbReference type="EMBL" id="CTEN01000005">
    <property type="protein sequence ID" value="CQR25918.1"/>
    <property type="molecule type" value="Genomic_DNA"/>
</dbReference>
<keyword evidence="8 13" id="KW-0067">ATP-binding</keyword>
<dbReference type="InterPro" id="IPR002313">
    <property type="entry name" value="Lys-tRNA-ligase_II"/>
</dbReference>
<dbReference type="GO" id="GO:0140096">
    <property type="term" value="F:catalytic activity, acting on a protein"/>
    <property type="evidence" value="ECO:0007669"/>
    <property type="project" value="UniProtKB-ARBA"/>
</dbReference>
<dbReference type="Gene3D" id="2.40.50.140">
    <property type="entry name" value="Nucleic acid-binding proteins"/>
    <property type="match status" value="1"/>
</dbReference>
<evidence type="ECO:0000313" key="16">
    <source>
        <dbReference type="EMBL" id="CQR25918.1"/>
    </source>
</evidence>
<dbReference type="InterPro" id="IPR004365">
    <property type="entry name" value="NA-bd_OB_tRNA"/>
</dbReference>
<gene>
    <name evidence="13 16" type="primary">lysS</name>
    <name evidence="16" type="ORF">BN1356_02263</name>
</gene>
<feature type="binding site" evidence="13">
    <location>
        <position position="435"/>
    </location>
    <ligand>
        <name>Mg(2+)</name>
        <dbReference type="ChEBI" id="CHEBI:18420"/>
        <label>1</label>
    </ligand>
</feature>
<evidence type="ECO:0000256" key="4">
    <source>
        <dbReference type="ARBA" id="ARBA00022490"/>
    </source>
</evidence>
<name>A0A0E4H9C8_9STRE</name>
<evidence type="ECO:0000256" key="14">
    <source>
        <dbReference type="RuleBase" id="RU000336"/>
    </source>
</evidence>
<dbReference type="NCBIfam" id="NF001756">
    <property type="entry name" value="PRK00484.1"/>
    <property type="match status" value="1"/>
</dbReference>
<dbReference type="SUPFAM" id="SSF55681">
    <property type="entry name" value="Class II aaRS and biotin synthetases"/>
    <property type="match status" value="1"/>
</dbReference>
<dbReference type="GO" id="GO:0005829">
    <property type="term" value="C:cytosol"/>
    <property type="evidence" value="ECO:0007669"/>
    <property type="project" value="TreeGrafter"/>
</dbReference>
<dbReference type="GO" id="GO:0000049">
    <property type="term" value="F:tRNA binding"/>
    <property type="evidence" value="ECO:0007669"/>
    <property type="project" value="TreeGrafter"/>
</dbReference>
<evidence type="ECO:0000256" key="6">
    <source>
        <dbReference type="ARBA" id="ARBA00022723"/>
    </source>
</evidence>
<evidence type="ECO:0000256" key="5">
    <source>
        <dbReference type="ARBA" id="ARBA00022598"/>
    </source>
</evidence>
<comment type="subcellular location">
    <subcellularLocation>
        <location evidence="1 13">Cytoplasm</location>
    </subcellularLocation>
</comment>
<dbReference type="GO" id="GO:0016740">
    <property type="term" value="F:transferase activity"/>
    <property type="evidence" value="ECO:0007669"/>
    <property type="project" value="UniProtKB-ARBA"/>
</dbReference>
<evidence type="ECO:0000313" key="17">
    <source>
        <dbReference type="Proteomes" id="UP000198604"/>
    </source>
</evidence>
<evidence type="ECO:0000256" key="9">
    <source>
        <dbReference type="ARBA" id="ARBA00022842"/>
    </source>
</evidence>
<dbReference type="Gene3D" id="3.30.930.10">
    <property type="entry name" value="Bira Bifunctional Protein, Domain 2"/>
    <property type="match status" value="1"/>
</dbReference>
<dbReference type="Proteomes" id="UP000198604">
    <property type="component" value="Unassembled WGS sequence"/>
</dbReference>
<dbReference type="InterPro" id="IPR044136">
    <property type="entry name" value="Lys-tRNA-ligase_II_N"/>
</dbReference>
<sequence>MLRLLIFSTICDKIGLADFGGMKIFMSNHHHIEELNDQELVRREKMADLAAQGIDPFGKRFERTENSGQLKEKYADKSKEDLHDLAETAIIAGRLMTKRGKGKAGFAHIQDRQGQIQIYVRKDSVGDENYELFKKADLGDFFGVEGEIMRTDMGELSIKATKLTHLSKALRPLPEKFHGLTDVETIYRKRYLDLISNSESFDRFVTRSKIISEIRRYMDGLDFLEVETPVLHNEAGGAAARPFITHHNAQGIVMVLRIATELHLKRLIVGGMERVYEIGRIFRNEGMDATHNPEFTSIEAYQAYADFQDIMDLTEGIIQHAAASVKGNGPINYQGVEIAIHEPFKRVHMVDAIKEITGIDFWTQMSLEEAVALAKEKKVPLEKHYTSVGHIINAFFEEFVEETLLQPTFVYGHPVEVSPLAKKNDEDQRFTDRFELFIMTKEYANAFTELNDPIDQLSRFQAQAQAQELGDDEATGIDYDFIEALEYGMPPTGGLGIGIDRLVMLLTDTTTIRDVLLFPTMKNL</sequence>
<keyword evidence="17" id="KW-1185">Reference proteome</keyword>
<dbReference type="GO" id="GO:0004824">
    <property type="term" value="F:lysine-tRNA ligase activity"/>
    <property type="evidence" value="ECO:0007669"/>
    <property type="project" value="UniProtKB-UniRule"/>
</dbReference>
<dbReference type="GO" id="GO:0005524">
    <property type="term" value="F:ATP binding"/>
    <property type="evidence" value="ECO:0007669"/>
    <property type="project" value="UniProtKB-UniRule"/>
</dbReference>
<dbReference type="GO" id="GO:0000287">
    <property type="term" value="F:magnesium ion binding"/>
    <property type="evidence" value="ECO:0007669"/>
    <property type="project" value="UniProtKB-UniRule"/>
</dbReference>
<dbReference type="FunFam" id="2.40.50.140:FF:000024">
    <property type="entry name" value="Lysine--tRNA ligase"/>
    <property type="match status" value="1"/>
</dbReference>
<dbReference type="PROSITE" id="PS50862">
    <property type="entry name" value="AA_TRNA_LIGASE_II"/>
    <property type="match status" value="1"/>
</dbReference>
<evidence type="ECO:0000256" key="13">
    <source>
        <dbReference type="HAMAP-Rule" id="MF_00252"/>
    </source>
</evidence>
<dbReference type="AlphaFoldDB" id="A0A0E4H9C8"/>
<evidence type="ECO:0000256" key="8">
    <source>
        <dbReference type="ARBA" id="ARBA00022840"/>
    </source>
</evidence>
<evidence type="ECO:0000256" key="1">
    <source>
        <dbReference type="ARBA" id="ARBA00004496"/>
    </source>
</evidence>
<keyword evidence="6 13" id="KW-0479">Metal-binding</keyword>
<evidence type="ECO:0000256" key="3">
    <source>
        <dbReference type="ARBA" id="ARBA00011738"/>
    </source>
</evidence>
<dbReference type="InterPro" id="IPR018149">
    <property type="entry name" value="Lys-tRNA-synth_II_C"/>
</dbReference>
<keyword evidence="5 13" id="KW-0436">Ligase</keyword>
<organism evidence="16 17">
    <name type="scientific">Streptococcus varani</name>
    <dbReference type="NCBI Taxonomy" id="1608583"/>
    <lineage>
        <taxon>Bacteria</taxon>
        <taxon>Bacillati</taxon>
        <taxon>Bacillota</taxon>
        <taxon>Bacilli</taxon>
        <taxon>Lactobacillales</taxon>
        <taxon>Streptococcaceae</taxon>
        <taxon>Streptococcus</taxon>
    </lineage>
</organism>
<dbReference type="PRINTS" id="PR00982">
    <property type="entry name" value="TRNASYNTHLYS"/>
</dbReference>
<dbReference type="Pfam" id="PF01336">
    <property type="entry name" value="tRNA_anti-codon"/>
    <property type="match status" value="1"/>
</dbReference>
<dbReference type="SUPFAM" id="SSF50249">
    <property type="entry name" value="Nucleic acid-binding proteins"/>
    <property type="match status" value="1"/>
</dbReference>
<reference evidence="17" key="1">
    <citation type="submission" date="2015-03" db="EMBL/GenBank/DDBJ databases">
        <authorList>
            <person name="Urmite Genomes"/>
        </authorList>
    </citation>
    <scope>NUCLEOTIDE SEQUENCE [LARGE SCALE GENOMIC DNA]</scope>
    <source>
        <strain evidence="17">FF10</strain>
    </source>
</reference>
<evidence type="ECO:0000259" key="15">
    <source>
        <dbReference type="PROSITE" id="PS50862"/>
    </source>
</evidence>
<comment type="cofactor">
    <cofactor evidence="13 14">
        <name>Mg(2+)</name>
        <dbReference type="ChEBI" id="CHEBI:18420"/>
    </cofactor>
    <text evidence="13 14">Binds 3 Mg(2+) ions per subunit.</text>
</comment>
<dbReference type="InterPro" id="IPR006195">
    <property type="entry name" value="aa-tRNA-synth_II"/>
</dbReference>
<proteinExistence type="inferred from homology"/>
<dbReference type="GO" id="GO:0006430">
    <property type="term" value="P:lysyl-tRNA aminoacylation"/>
    <property type="evidence" value="ECO:0007669"/>
    <property type="project" value="UniProtKB-UniRule"/>
</dbReference>
<keyword evidence="10 13" id="KW-0648">Protein biosynthesis</keyword>
<comment type="catalytic activity">
    <reaction evidence="12 13 14">
        <text>tRNA(Lys) + L-lysine + ATP = L-lysyl-tRNA(Lys) + AMP + diphosphate</text>
        <dbReference type="Rhea" id="RHEA:20792"/>
        <dbReference type="Rhea" id="RHEA-COMP:9696"/>
        <dbReference type="Rhea" id="RHEA-COMP:9697"/>
        <dbReference type="ChEBI" id="CHEBI:30616"/>
        <dbReference type="ChEBI" id="CHEBI:32551"/>
        <dbReference type="ChEBI" id="CHEBI:33019"/>
        <dbReference type="ChEBI" id="CHEBI:78442"/>
        <dbReference type="ChEBI" id="CHEBI:78529"/>
        <dbReference type="ChEBI" id="CHEBI:456215"/>
        <dbReference type="EC" id="6.1.1.6"/>
    </reaction>
</comment>
<evidence type="ECO:0000256" key="11">
    <source>
        <dbReference type="ARBA" id="ARBA00023146"/>
    </source>
</evidence>
<dbReference type="PANTHER" id="PTHR42918">
    <property type="entry name" value="LYSYL-TRNA SYNTHETASE"/>
    <property type="match status" value="1"/>
</dbReference>
<dbReference type="EC" id="6.1.1.6" evidence="13"/>
<comment type="subunit">
    <text evidence="3 13">Homodimer.</text>
</comment>
<feature type="binding site" evidence="13">
    <location>
        <position position="442"/>
    </location>
    <ligand>
        <name>Mg(2+)</name>
        <dbReference type="ChEBI" id="CHEBI:18420"/>
        <label>2</label>
    </ligand>
</feature>
<accession>A0A0E4H9C8</accession>
<keyword evidence="11 13" id="KW-0030">Aminoacyl-tRNA synthetase</keyword>
<dbReference type="HAMAP" id="MF_00252">
    <property type="entry name" value="Lys_tRNA_synth_class2"/>
    <property type="match status" value="1"/>
</dbReference>